<keyword evidence="3" id="KW-1185">Reference proteome</keyword>
<organism evidence="2 3">
    <name type="scientific">Lignipirellula cremea</name>
    <dbReference type="NCBI Taxonomy" id="2528010"/>
    <lineage>
        <taxon>Bacteria</taxon>
        <taxon>Pseudomonadati</taxon>
        <taxon>Planctomycetota</taxon>
        <taxon>Planctomycetia</taxon>
        <taxon>Pirellulales</taxon>
        <taxon>Pirellulaceae</taxon>
        <taxon>Lignipirellula</taxon>
    </lineage>
</organism>
<dbReference type="AlphaFoldDB" id="A0A518E1G3"/>
<dbReference type="OrthoDB" id="9778236at2"/>
<dbReference type="Pfam" id="PF25990">
    <property type="entry name" value="Beta-barrel_YknX"/>
    <property type="match status" value="1"/>
</dbReference>
<dbReference type="PANTHER" id="PTHR30438">
    <property type="entry name" value="36 KDA ANTIGEN-RELATED"/>
    <property type="match status" value="1"/>
</dbReference>
<evidence type="ECO:0000313" key="2">
    <source>
        <dbReference type="EMBL" id="QDU97935.1"/>
    </source>
</evidence>
<dbReference type="Gene3D" id="2.40.30.170">
    <property type="match status" value="1"/>
</dbReference>
<dbReference type="RefSeq" id="WP_145056747.1">
    <property type="nucleotide sequence ID" value="NZ_CP036433.1"/>
</dbReference>
<gene>
    <name evidence="2" type="ORF">Pla8534_57940</name>
</gene>
<dbReference type="InterPro" id="IPR058636">
    <property type="entry name" value="Beta-barrel_YknX"/>
</dbReference>
<dbReference type="PANTHER" id="PTHR30438:SF2">
    <property type="entry name" value="MEMBRANE PROTEIN"/>
    <property type="match status" value="1"/>
</dbReference>
<feature type="domain" description="YknX-like beta-barrel" evidence="1">
    <location>
        <begin position="301"/>
        <end position="371"/>
    </location>
</feature>
<dbReference type="KEGG" id="lcre:Pla8534_57940"/>
<proteinExistence type="predicted"/>
<dbReference type="Gene3D" id="2.40.50.100">
    <property type="match status" value="1"/>
</dbReference>
<evidence type="ECO:0000313" key="3">
    <source>
        <dbReference type="Proteomes" id="UP000317648"/>
    </source>
</evidence>
<sequence length="379" mass="42282">MLKKVALGAVVVLLLLSLLAYSQIRQEPFQVSGFIEADEIRLGSRVGGRVEFVAPKAVEGASVQAGELLVRLQDFDLAERRAQAVAQHKMRQVELSQRQNGYRAEEIAQAAARTARIRAKLALLVAPPRDEERRASEARLTLSEAQLARAQSHYDMIRDLFAMERGSVTREQMDAATEDLKVAEAMRQVRREELQQLIKGARKEEIEQGEAELKEAVEAETLLRRGYRQEEIDAAAAAVEGAQAEIQVIDAQLRELEIKAPVNGVIEANDLQPGDLAAASSPVISLIDLSNLWVRAFVPENHLDISLNQPVWVRVDSYPDKQFRGRISFIARQAEFTPSNVQTPEERSKQVFRIKVTLEEGLEQLRPGMSADLRFSSGD</sequence>
<dbReference type="SUPFAM" id="SSF111369">
    <property type="entry name" value="HlyD-like secretion proteins"/>
    <property type="match status" value="1"/>
</dbReference>
<dbReference type="Proteomes" id="UP000317648">
    <property type="component" value="Chromosome"/>
</dbReference>
<accession>A0A518E1G3</accession>
<dbReference type="EMBL" id="CP036433">
    <property type="protein sequence ID" value="QDU97935.1"/>
    <property type="molecule type" value="Genomic_DNA"/>
</dbReference>
<protein>
    <submittedName>
        <fullName evidence="2">Putative efflux pump membrane fusion protein</fullName>
    </submittedName>
</protein>
<name>A0A518E1G3_9BACT</name>
<dbReference type="GO" id="GO:0005886">
    <property type="term" value="C:plasma membrane"/>
    <property type="evidence" value="ECO:0007669"/>
    <property type="project" value="TreeGrafter"/>
</dbReference>
<reference evidence="2 3" key="1">
    <citation type="submission" date="2019-02" db="EMBL/GenBank/DDBJ databases">
        <title>Deep-cultivation of Planctomycetes and their phenomic and genomic characterization uncovers novel biology.</title>
        <authorList>
            <person name="Wiegand S."/>
            <person name="Jogler M."/>
            <person name="Boedeker C."/>
            <person name="Pinto D."/>
            <person name="Vollmers J."/>
            <person name="Rivas-Marin E."/>
            <person name="Kohn T."/>
            <person name="Peeters S.H."/>
            <person name="Heuer A."/>
            <person name="Rast P."/>
            <person name="Oberbeckmann S."/>
            <person name="Bunk B."/>
            <person name="Jeske O."/>
            <person name="Meyerdierks A."/>
            <person name="Storesund J.E."/>
            <person name="Kallscheuer N."/>
            <person name="Luecker S."/>
            <person name="Lage O.M."/>
            <person name="Pohl T."/>
            <person name="Merkel B.J."/>
            <person name="Hornburger P."/>
            <person name="Mueller R.-W."/>
            <person name="Bruemmer F."/>
            <person name="Labrenz M."/>
            <person name="Spormann A.M."/>
            <person name="Op den Camp H."/>
            <person name="Overmann J."/>
            <person name="Amann R."/>
            <person name="Jetten M.S.M."/>
            <person name="Mascher T."/>
            <person name="Medema M.H."/>
            <person name="Devos D.P."/>
            <person name="Kaster A.-K."/>
            <person name="Ovreas L."/>
            <person name="Rohde M."/>
            <person name="Galperin M.Y."/>
            <person name="Jogler C."/>
        </authorList>
    </citation>
    <scope>NUCLEOTIDE SEQUENCE [LARGE SCALE GENOMIC DNA]</scope>
    <source>
        <strain evidence="2 3">Pla85_3_4</strain>
    </source>
</reference>
<evidence type="ECO:0000259" key="1">
    <source>
        <dbReference type="Pfam" id="PF25990"/>
    </source>
</evidence>